<evidence type="ECO:0000256" key="1">
    <source>
        <dbReference type="ARBA" id="ARBA00023125"/>
    </source>
</evidence>
<dbReference type="EMBL" id="JAOBYN010000023">
    <property type="protein sequence ID" value="MDH1056998.1"/>
    <property type="molecule type" value="Genomic_DNA"/>
</dbReference>
<evidence type="ECO:0000259" key="4">
    <source>
        <dbReference type="PROSITE" id="PS51736"/>
    </source>
</evidence>
<evidence type="ECO:0000256" key="2">
    <source>
        <dbReference type="ARBA" id="ARBA00023172"/>
    </source>
</evidence>
<dbReference type="InterPro" id="IPR025827">
    <property type="entry name" value="Zn_ribbon_recom_dom"/>
</dbReference>
<dbReference type="SMART" id="SM00857">
    <property type="entry name" value="Resolvase"/>
    <property type="match status" value="1"/>
</dbReference>
<dbReference type="Gene3D" id="3.40.50.1390">
    <property type="entry name" value="Resolvase, N-terminal catalytic domain"/>
    <property type="match status" value="1"/>
</dbReference>
<dbReference type="CDD" id="cd00338">
    <property type="entry name" value="Ser_Recombinase"/>
    <property type="match status" value="1"/>
</dbReference>
<dbReference type="Pfam" id="PF00239">
    <property type="entry name" value="Resolvase"/>
    <property type="match status" value="1"/>
</dbReference>
<dbReference type="PROSITE" id="PS51736">
    <property type="entry name" value="RECOMBINASES_3"/>
    <property type="match status" value="1"/>
</dbReference>
<dbReference type="InterPro" id="IPR038109">
    <property type="entry name" value="DNA_bind_recomb_sf"/>
</dbReference>
<dbReference type="GO" id="GO:0000150">
    <property type="term" value="F:DNA strand exchange activity"/>
    <property type="evidence" value="ECO:0007669"/>
    <property type="project" value="InterPro"/>
</dbReference>
<reference evidence="5" key="1">
    <citation type="submission" date="2022-09" db="EMBL/GenBank/DDBJ databases">
        <title>Intensive care unit water sources are persistently colonized with multi-drug resistant bacteria and are the site of extensive horizontal gene transfer of antibiotic resistance genes.</title>
        <authorList>
            <person name="Diorio-Toth L."/>
        </authorList>
    </citation>
    <scope>NUCLEOTIDE SEQUENCE</scope>
    <source>
        <strain evidence="5">GD03990</strain>
    </source>
</reference>
<feature type="coiled-coil region" evidence="3">
    <location>
        <begin position="345"/>
        <end position="399"/>
    </location>
</feature>
<dbReference type="RefSeq" id="WP_280055230.1">
    <property type="nucleotide sequence ID" value="NZ_JAOBYN010000023.1"/>
</dbReference>
<feature type="domain" description="Resolvase/invertase-type recombinase catalytic" evidence="4">
    <location>
        <begin position="3"/>
        <end position="161"/>
    </location>
</feature>
<dbReference type="PANTHER" id="PTHR30461">
    <property type="entry name" value="DNA-INVERTASE FROM LAMBDOID PROPHAGE"/>
    <property type="match status" value="1"/>
</dbReference>
<dbReference type="SUPFAM" id="SSF53041">
    <property type="entry name" value="Resolvase-like"/>
    <property type="match status" value="1"/>
</dbReference>
<dbReference type="Proteomes" id="UP001158730">
    <property type="component" value="Unassembled WGS sequence"/>
</dbReference>
<dbReference type="GO" id="GO:0003677">
    <property type="term" value="F:DNA binding"/>
    <property type="evidence" value="ECO:0007669"/>
    <property type="project" value="UniProtKB-KW"/>
</dbReference>
<dbReference type="PANTHER" id="PTHR30461:SF2">
    <property type="entry name" value="SERINE RECOMBINASE PINE-RELATED"/>
    <property type="match status" value="1"/>
</dbReference>
<evidence type="ECO:0000313" key="5">
    <source>
        <dbReference type="EMBL" id="MDH1056998.1"/>
    </source>
</evidence>
<dbReference type="Gene3D" id="3.90.1750.20">
    <property type="entry name" value="Putative Large Serine Recombinase, Chain B, Domain 2"/>
    <property type="match status" value="1"/>
</dbReference>
<dbReference type="InterPro" id="IPR036162">
    <property type="entry name" value="Resolvase-like_N_sf"/>
</dbReference>
<dbReference type="Pfam" id="PF07508">
    <property type="entry name" value="Recombinase"/>
    <property type="match status" value="1"/>
</dbReference>
<keyword evidence="2" id="KW-0233">DNA recombination</keyword>
<dbReference type="Pfam" id="PF13408">
    <property type="entry name" value="Zn_ribbon_recom"/>
    <property type="match status" value="1"/>
</dbReference>
<organism evidence="5 6">
    <name type="scientific">Aquipseudomonas alcaligenes</name>
    <name type="common">Pseudomonas alcaligenes</name>
    <dbReference type="NCBI Taxonomy" id="43263"/>
    <lineage>
        <taxon>Bacteria</taxon>
        <taxon>Pseudomonadati</taxon>
        <taxon>Pseudomonadota</taxon>
        <taxon>Gammaproteobacteria</taxon>
        <taxon>Pseudomonadales</taxon>
        <taxon>Pseudomonadaceae</taxon>
        <taxon>Aquipseudomonas</taxon>
    </lineage>
</organism>
<comment type="caution">
    <text evidence="5">The sequence shown here is derived from an EMBL/GenBank/DDBJ whole genome shotgun (WGS) entry which is preliminary data.</text>
</comment>
<dbReference type="InterPro" id="IPR050639">
    <property type="entry name" value="SSR_resolvase"/>
</dbReference>
<gene>
    <name evidence="5" type="ORF">N5C05_19830</name>
</gene>
<dbReference type="InterPro" id="IPR011109">
    <property type="entry name" value="DNA_bind_recombinase_dom"/>
</dbReference>
<name>A0AA42SUE9_AQUAC</name>
<evidence type="ECO:0000256" key="3">
    <source>
        <dbReference type="SAM" id="Coils"/>
    </source>
</evidence>
<sequence>MPTAFSYVRFSSDQQRHGASLERQRDMVAAWLRENPDHTLSDLRFEDLGVSGFKGDHLENAFGRLLAAVKSGEIKPGDSILIEAIDRAGRLPPDTMLNLLTSITSAGVRLVSLDDGLIYDSTPARSSNLFLLVAKCQQAWQYSDALSRRVKDAYQRKRAKAAAGEGAKRRATLWIDEHGQLIPDLAPLITQCFEDYAAGLGERRIMARIRGKHPLLETVNASTVKRWLRNSTALGRWGDIDGVYPPVVSPDLWFRVQKRLESQHKPKSASSQYFLSGLVKCGRCGANFGVLKVPHSPLTMTCMSRHRLGAAGCLNKRSIPYEVLDHIRAQTSHSALRRAVQSQNLTKSEKRVIEVEGEIRELHRKSADLAEALTEFGNLPAIREKLATVSRQITALENEQALLKASPAPLTLDDVIEAENDYLDDDPQKLNALLQGVGYTIICDDKMITVHEPSFGSESAEQVFRYSHVNRPSNTYVFFWGDTEIRIPVPNAQHFAEQAKQIAELEQPSTRTLVYSAGQLIDDATGETVEEL</sequence>
<keyword evidence="3" id="KW-0175">Coiled coil</keyword>
<dbReference type="InterPro" id="IPR006119">
    <property type="entry name" value="Resolv_N"/>
</dbReference>
<dbReference type="AlphaFoldDB" id="A0AA42SUE9"/>
<proteinExistence type="predicted"/>
<keyword evidence="1" id="KW-0238">DNA-binding</keyword>
<protein>
    <submittedName>
        <fullName evidence="5">Recombinase family protein</fullName>
    </submittedName>
</protein>
<evidence type="ECO:0000313" key="6">
    <source>
        <dbReference type="Proteomes" id="UP001158730"/>
    </source>
</evidence>
<accession>A0AA42SUE9</accession>